<protein>
    <recommendedName>
        <fullName evidence="4">DUF4374 domain-containing protein</fullName>
    </recommendedName>
</protein>
<dbReference type="EMBL" id="FTOR01000002">
    <property type="protein sequence ID" value="SIS92257.1"/>
    <property type="molecule type" value="Genomic_DNA"/>
</dbReference>
<evidence type="ECO:0000313" key="3">
    <source>
        <dbReference type="Proteomes" id="UP000186917"/>
    </source>
</evidence>
<dbReference type="RefSeq" id="WP_096511074.1">
    <property type="nucleotide sequence ID" value="NZ_AP017422.1"/>
</dbReference>
<accession>A0A1N7N1J9</accession>
<sequence>MKKVILMGAALCALTTFSCSKDKDSTVTPTVVAQIDPVALSAGMKVGYAATSVTGNIPAASTSADAPVLDSLYDNVTYYAISNRYIVIRPSILSGDVQGYYIQVNGAKSYYKIDYTTARNLRKAQKAASSKHSSAKEGDNSDSSIVIKLPANLVTDTFSISYAAYNANNQVSNSINAIIAVASSDSASNSLVTGNWRRNRYGNGIDDWNEDTIKYNNPDTSFYSYYNCNENGIYYYYYAPQGSQAIDRLPYYIQGYTNNDYSFQGKSQFTNTYGYIYKYINTGASSCSNYVYYDNSYIETYNGGYTYDAKTKTLIIIWDGDGYDNSNLYVDTYKVLSVTNQKMILVSYSNNDNHDELSYDYYEFKKL</sequence>
<feature type="chain" id="PRO_5012049074" description="DUF4374 domain-containing protein" evidence="1">
    <location>
        <begin position="21"/>
        <end position="367"/>
    </location>
</feature>
<keyword evidence="3" id="KW-1185">Reference proteome</keyword>
<evidence type="ECO:0008006" key="4">
    <source>
        <dbReference type="Google" id="ProtNLM"/>
    </source>
</evidence>
<gene>
    <name evidence="2" type="ORF">SAMN05421788_102107</name>
</gene>
<evidence type="ECO:0000256" key="1">
    <source>
        <dbReference type="SAM" id="SignalP"/>
    </source>
</evidence>
<organism evidence="2 3">
    <name type="scientific">Filimonas lacunae</name>
    <dbReference type="NCBI Taxonomy" id="477680"/>
    <lineage>
        <taxon>Bacteria</taxon>
        <taxon>Pseudomonadati</taxon>
        <taxon>Bacteroidota</taxon>
        <taxon>Chitinophagia</taxon>
        <taxon>Chitinophagales</taxon>
        <taxon>Chitinophagaceae</taxon>
        <taxon>Filimonas</taxon>
    </lineage>
</organism>
<dbReference type="OrthoDB" id="627345at2"/>
<keyword evidence="1" id="KW-0732">Signal</keyword>
<dbReference type="Proteomes" id="UP000186917">
    <property type="component" value="Unassembled WGS sequence"/>
</dbReference>
<name>A0A1N7N1J9_9BACT</name>
<dbReference type="PROSITE" id="PS51257">
    <property type="entry name" value="PROKAR_LIPOPROTEIN"/>
    <property type="match status" value="1"/>
</dbReference>
<reference evidence="3" key="1">
    <citation type="submission" date="2017-01" db="EMBL/GenBank/DDBJ databases">
        <authorList>
            <person name="Varghese N."/>
            <person name="Submissions S."/>
        </authorList>
    </citation>
    <scope>NUCLEOTIDE SEQUENCE [LARGE SCALE GENOMIC DNA]</scope>
    <source>
        <strain evidence="3">DSM 21054</strain>
    </source>
</reference>
<dbReference type="AlphaFoldDB" id="A0A1N7N1J9"/>
<evidence type="ECO:0000313" key="2">
    <source>
        <dbReference type="EMBL" id="SIS92257.1"/>
    </source>
</evidence>
<proteinExistence type="predicted"/>
<feature type="signal peptide" evidence="1">
    <location>
        <begin position="1"/>
        <end position="20"/>
    </location>
</feature>